<reference evidence="2 3" key="1">
    <citation type="submission" date="2018-06" db="EMBL/GenBank/DDBJ databases">
        <authorList>
            <consortium name="Pathogen Informatics"/>
            <person name="Doyle S."/>
        </authorList>
    </citation>
    <scope>NUCLEOTIDE SEQUENCE [LARGE SCALE GENOMIC DNA]</scope>
    <source>
        <strain evidence="2 3">NCTC11413</strain>
    </source>
</reference>
<dbReference type="EMBL" id="UGGZ01000002">
    <property type="protein sequence ID" value="STO61165.1"/>
    <property type="molecule type" value="Genomic_DNA"/>
</dbReference>
<accession>A0A377HXF4</accession>
<protein>
    <submittedName>
        <fullName evidence="2">Uncharacterized protein</fullName>
    </submittedName>
</protein>
<evidence type="ECO:0000313" key="2">
    <source>
        <dbReference type="EMBL" id="STO61165.1"/>
    </source>
</evidence>
<dbReference type="GeneID" id="77264107"/>
<dbReference type="EMBL" id="UGGZ01000001">
    <property type="protein sequence ID" value="STO37622.1"/>
    <property type="molecule type" value="Genomic_DNA"/>
</dbReference>
<sequence>MENKITLLKPDFEYMLICSVRYALTRKTYVTILTIDYIKQYWDELSDNTKRVITEDIKEGVELYNSEEFKIDNNSWRECLSWILAKGE</sequence>
<evidence type="ECO:0000313" key="1">
    <source>
        <dbReference type="EMBL" id="STO37622.1"/>
    </source>
</evidence>
<gene>
    <name evidence="1" type="ORF">NCTC11413_00736</name>
    <name evidence="2" type="ORF">NCTC11413_02524</name>
</gene>
<dbReference type="Proteomes" id="UP000254232">
    <property type="component" value="Unassembled WGS sequence"/>
</dbReference>
<organism evidence="2 3">
    <name type="scientific">Gallibacterium anatis</name>
    <dbReference type="NCBI Taxonomy" id="750"/>
    <lineage>
        <taxon>Bacteria</taxon>
        <taxon>Pseudomonadati</taxon>
        <taxon>Pseudomonadota</taxon>
        <taxon>Gammaproteobacteria</taxon>
        <taxon>Pasteurellales</taxon>
        <taxon>Pasteurellaceae</taxon>
        <taxon>Gallibacterium</taxon>
    </lineage>
</organism>
<proteinExistence type="predicted"/>
<dbReference type="RefSeq" id="WP_115241587.1">
    <property type="nucleotide sequence ID" value="NZ_UGGZ01000001.1"/>
</dbReference>
<evidence type="ECO:0000313" key="3">
    <source>
        <dbReference type="Proteomes" id="UP000254232"/>
    </source>
</evidence>
<name>A0A377HXF4_9PAST</name>
<dbReference type="AlphaFoldDB" id="A0A377HXF4"/>